<evidence type="ECO:0000256" key="6">
    <source>
        <dbReference type="ARBA" id="ARBA00033752"/>
    </source>
</evidence>
<dbReference type="Pfam" id="PF08561">
    <property type="entry name" value="Ribosomal_L37"/>
    <property type="match status" value="1"/>
</dbReference>
<evidence type="ECO:0000256" key="3">
    <source>
        <dbReference type="ARBA" id="ARBA00022980"/>
    </source>
</evidence>
<name>M5FT71_DACPD</name>
<evidence type="ECO:0000313" key="10">
    <source>
        <dbReference type="Proteomes" id="UP000030653"/>
    </source>
</evidence>
<keyword evidence="2" id="KW-0809">Transit peptide</keyword>
<dbReference type="AlphaFoldDB" id="M5FT71"/>
<feature type="region of interest" description="Disordered" evidence="8">
    <location>
        <begin position="84"/>
        <end position="147"/>
    </location>
</feature>
<evidence type="ECO:0000256" key="2">
    <source>
        <dbReference type="ARBA" id="ARBA00022946"/>
    </source>
</evidence>
<keyword evidence="5" id="KW-0687">Ribonucleoprotein</keyword>
<comment type="similarity">
    <text evidence="6">Belongs to the mitochondrion-specific ribosomal protein mL54 family.</text>
</comment>
<dbReference type="GO" id="GO:0003735">
    <property type="term" value="F:structural constituent of ribosome"/>
    <property type="evidence" value="ECO:0007669"/>
    <property type="project" value="TreeGrafter"/>
</dbReference>
<dbReference type="RefSeq" id="XP_040626096.1">
    <property type="nucleotide sequence ID" value="XM_040773404.1"/>
</dbReference>
<proteinExistence type="inferred from homology"/>
<accession>M5FT71</accession>
<feature type="compositionally biased region" description="Basic residues" evidence="8">
    <location>
        <begin position="86"/>
        <end position="96"/>
    </location>
</feature>
<dbReference type="EMBL" id="JH795870">
    <property type="protein sequence ID" value="EJT99198.1"/>
    <property type="molecule type" value="Genomic_DNA"/>
</dbReference>
<dbReference type="PANTHER" id="PTHR28595">
    <property type="entry name" value="39S RIBOSOMAL PROTEIN L54, MITOCHONDRIAL"/>
    <property type="match status" value="1"/>
</dbReference>
<reference evidence="9 10" key="1">
    <citation type="journal article" date="2012" name="Science">
        <title>The Paleozoic origin of enzymatic lignin decomposition reconstructed from 31 fungal genomes.</title>
        <authorList>
            <person name="Floudas D."/>
            <person name="Binder M."/>
            <person name="Riley R."/>
            <person name="Barry K."/>
            <person name="Blanchette R.A."/>
            <person name="Henrissat B."/>
            <person name="Martinez A.T."/>
            <person name="Otillar R."/>
            <person name="Spatafora J.W."/>
            <person name="Yadav J.S."/>
            <person name="Aerts A."/>
            <person name="Benoit I."/>
            <person name="Boyd A."/>
            <person name="Carlson A."/>
            <person name="Copeland A."/>
            <person name="Coutinho P.M."/>
            <person name="de Vries R.P."/>
            <person name="Ferreira P."/>
            <person name="Findley K."/>
            <person name="Foster B."/>
            <person name="Gaskell J."/>
            <person name="Glotzer D."/>
            <person name="Gorecki P."/>
            <person name="Heitman J."/>
            <person name="Hesse C."/>
            <person name="Hori C."/>
            <person name="Igarashi K."/>
            <person name="Jurgens J.A."/>
            <person name="Kallen N."/>
            <person name="Kersten P."/>
            <person name="Kohler A."/>
            <person name="Kuees U."/>
            <person name="Kumar T.K.A."/>
            <person name="Kuo A."/>
            <person name="LaButti K."/>
            <person name="Larrondo L.F."/>
            <person name="Lindquist E."/>
            <person name="Ling A."/>
            <person name="Lombard V."/>
            <person name="Lucas S."/>
            <person name="Lundell T."/>
            <person name="Martin R."/>
            <person name="McLaughlin D.J."/>
            <person name="Morgenstern I."/>
            <person name="Morin E."/>
            <person name="Murat C."/>
            <person name="Nagy L.G."/>
            <person name="Nolan M."/>
            <person name="Ohm R.A."/>
            <person name="Patyshakuliyeva A."/>
            <person name="Rokas A."/>
            <person name="Ruiz-Duenas F.J."/>
            <person name="Sabat G."/>
            <person name="Salamov A."/>
            <person name="Samejima M."/>
            <person name="Schmutz J."/>
            <person name="Slot J.C."/>
            <person name="St John F."/>
            <person name="Stenlid J."/>
            <person name="Sun H."/>
            <person name="Sun S."/>
            <person name="Syed K."/>
            <person name="Tsang A."/>
            <person name="Wiebenga A."/>
            <person name="Young D."/>
            <person name="Pisabarro A."/>
            <person name="Eastwood D.C."/>
            <person name="Martin F."/>
            <person name="Cullen D."/>
            <person name="Grigoriev I.V."/>
            <person name="Hibbett D.S."/>
        </authorList>
    </citation>
    <scope>NUCLEOTIDE SEQUENCE [LARGE SCALE GENOMIC DNA]</scope>
    <source>
        <strain evidence="9 10">DJM-731 SS1</strain>
    </source>
</reference>
<sequence length="147" mass="16584">MTSLWIGTSRSALFLRNGSLVCTRHARRGMAVKVPSKPPPTSSCPPGTVLTGIQYLKDAPPVIAMPDTDYPAWLWTLLDEPAKAGAKGKGKGRVAPHKTEDGAEELDEKERERRRILKDEEELTAQRKKMRKESRERIRQQNFMKTT</sequence>
<evidence type="ECO:0000256" key="1">
    <source>
        <dbReference type="ARBA" id="ARBA00004173"/>
    </source>
</evidence>
<dbReference type="Proteomes" id="UP000030653">
    <property type="component" value="Unassembled WGS sequence"/>
</dbReference>
<evidence type="ECO:0000256" key="8">
    <source>
        <dbReference type="SAM" id="MobiDB-lite"/>
    </source>
</evidence>
<evidence type="ECO:0000256" key="7">
    <source>
        <dbReference type="ARBA" id="ARBA00035179"/>
    </source>
</evidence>
<keyword evidence="4" id="KW-0496">Mitochondrion</keyword>
<organism evidence="9 10">
    <name type="scientific">Dacryopinax primogenitus (strain DJM 731)</name>
    <name type="common">Brown rot fungus</name>
    <dbReference type="NCBI Taxonomy" id="1858805"/>
    <lineage>
        <taxon>Eukaryota</taxon>
        <taxon>Fungi</taxon>
        <taxon>Dikarya</taxon>
        <taxon>Basidiomycota</taxon>
        <taxon>Agaricomycotina</taxon>
        <taxon>Dacrymycetes</taxon>
        <taxon>Dacrymycetales</taxon>
        <taxon>Dacrymycetaceae</taxon>
        <taxon>Dacryopinax</taxon>
    </lineage>
</organism>
<keyword evidence="3" id="KW-0689">Ribosomal protein</keyword>
<dbReference type="STRING" id="1858805.M5FT71"/>
<protein>
    <recommendedName>
        <fullName evidence="7">Large ribosomal subunit protein mL54</fullName>
    </recommendedName>
</protein>
<dbReference type="GO" id="GO:0005762">
    <property type="term" value="C:mitochondrial large ribosomal subunit"/>
    <property type="evidence" value="ECO:0007669"/>
    <property type="project" value="TreeGrafter"/>
</dbReference>
<keyword evidence="10" id="KW-1185">Reference proteome</keyword>
<comment type="subcellular location">
    <subcellularLocation>
        <location evidence="1">Mitochondrion</location>
    </subcellularLocation>
</comment>
<dbReference type="InterPro" id="IPR013870">
    <property type="entry name" value="Ribosomal_mL54"/>
</dbReference>
<evidence type="ECO:0000313" key="9">
    <source>
        <dbReference type="EMBL" id="EJT99198.1"/>
    </source>
</evidence>
<evidence type="ECO:0000256" key="4">
    <source>
        <dbReference type="ARBA" id="ARBA00023128"/>
    </source>
</evidence>
<gene>
    <name evidence="9" type="ORF">DACRYDRAFT_23811</name>
</gene>
<dbReference type="HOGENOM" id="CLU_144297_1_0_1"/>
<dbReference type="PANTHER" id="PTHR28595:SF1">
    <property type="entry name" value="LARGE RIBOSOMAL SUBUNIT PROTEIN ML54"/>
    <property type="match status" value="1"/>
</dbReference>
<evidence type="ECO:0000256" key="5">
    <source>
        <dbReference type="ARBA" id="ARBA00023274"/>
    </source>
</evidence>
<dbReference type="OrthoDB" id="10252718at2759"/>
<dbReference type="GeneID" id="63688466"/>